<accession>A0A2T4AT14</accession>
<protein>
    <submittedName>
        <fullName evidence="2">Uncharacterized protein</fullName>
    </submittedName>
</protein>
<reference evidence="2 3" key="1">
    <citation type="submission" date="2016-07" db="EMBL/GenBank/DDBJ databases">
        <title>Multiple horizontal gene transfer events from other fungi enriched the ability of initially mycotrophic Trichoderma (Ascomycota) to feed on dead plant biomass.</title>
        <authorList>
            <consortium name="DOE Joint Genome Institute"/>
            <person name="Aerts A."/>
            <person name="Atanasova L."/>
            <person name="Chenthamara K."/>
            <person name="Zhang J."/>
            <person name="Grujic M."/>
            <person name="Henrissat B."/>
            <person name="Kuo A."/>
            <person name="Salamov A."/>
            <person name="Lipzen A."/>
            <person name="Labutti K."/>
            <person name="Barry K."/>
            <person name="Miao Y."/>
            <person name="Rahimi M.J."/>
            <person name="Shen Q."/>
            <person name="Grigoriev I.V."/>
            <person name="Kubicek C.P."/>
            <person name="Druzhinina I.S."/>
        </authorList>
    </citation>
    <scope>NUCLEOTIDE SEQUENCE [LARGE SCALE GENOMIC DNA]</scope>
    <source>
        <strain evidence="2 3">CBS 226.95</strain>
    </source>
</reference>
<dbReference type="Proteomes" id="UP000241690">
    <property type="component" value="Unassembled WGS sequence"/>
</dbReference>
<evidence type="ECO:0000313" key="2">
    <source>
        <dbReference type="EMBL" id="PTB60205.1"/>
    </source>
</evidence>
<evidence type="ECO:0000256" key="1">
    <source>
        <dbReference type="SAM" id="MobiDB-lite"/>
    </source>
</evidence>
<dbReference type="AlphaFoldDB" id="A0A2T4AT14"/>
<dbReference type="GeneID" id="36620078"/>
<sequence length="315" mass="34927">MKGSNSASEPQLKIRIRRWRQYQPTKSLANDDGCGKTASESSDAHLPSGHPSSPLTKRVGIEFINAAHPRDATSAVAVSSIRSHAARGVHASRRASALPLSKDSKGRGAQVDTGKVSQVVVVWPARLNIPRFEWLFQGSRPITKLEYFLLDYYVKSVIPESRDWCDHGEGELPFFETASQHWLPFIVSDDGMLAGVFLSACRNLVRHERRGPVDCDYAHVATMYKVECIRSVNADIATEQCSISNASTAKALMLCSDEALCENEAASFQHYEGMRQMIQLKGGLPNFGVAGFLRKAFKGCNMYQFFGKPHLEYAR</sequence>
<evidence type="ECO:0000313" key="3">
    <source>
        <dbReference type="Proteomes" id="UP000241690"/>
    </source>
</evidence>
<dbReference type="RefSeq" id="XP_024779882.1">
    <property type="nucleotide sequence ID" value="XM_024911519.1"/>
</dbReference>
<feature type="region of interest" description="Disordered" evidence="1">
    <location>
        <begin position="90"/>
        <end position="109"/>
    </location>
</feature>
<organism evidence="2 3">
    <name type="scientific">Trichoderma harzianum CBS 226.95</name>
    <dbReference type="NCBI Taxonomy" id="983964"/>
    <lineage>
        <taxon>Eukaryota</taxon>
        <taxon>Fungi</taxon>
        <taxon>Dikarya</taxon>
        <taxon>Ascomycota</taxon>
        <taxon>Pezizomycotina</taxon>
        <taxon>Sordariomycetes</taxon>
        <taxon>Hypocreomycetidae</taxon>
        <taxon>Hypocreales</taxon>
        <taxon>Hypocreaceae</taxon>
        <taxon>Trichoderma</taxon>
    </lineage>
</organism>
<dbReference type="EMBL" id="KZ679675">
    <property type="protein sequence ID" value="PTB60205.1"/>
    <property type="molecule type" value="Genomic_DNA"/>
</dbReference>
<dbReference type="STRING" id="983964.A0A2T4AT14"/>
<keyword evidence="3" id="KW-1185">Reference proteome</keyword>
<feature type="region of interest" description="Disordered" evidence="1">
    <location>
        <begin position="1"/>
        <end position="54"/>
    </location>
</feature>
<proteinExistence type="predicted"/>
<name>A0A2T4AT14_TRIHA</name>
<gene>
    <name evidence="2" type="ORF">M431DRAFT_103441</name>
</gene>